<keyword evidence="12" id="KW-0106">Calcium</keyword>
<evidence type="ECO:0000256" key="10">
    <source>
        <dbReference type="ARBA" id="ARBA00022723"/>
    </source>
</evidence>
<dbReference type="SUPFAM" id="SSF63829">
    <property type="entry name" value="Calcium-dependent phosphotriesterase"/>
    <property type="match status" value="1"/>
</dbReference>
<evidence type="ECO:0000256" key="11">
    <source>
        <dbReference type="ARBA" id="ARBA00022801"/>
    </source>
</evidence>
<evidence type="ECO:0000313" key="17">
    <source>
        <dbReference type="EMBL" id="KAK4312745.1"/>
    </source>
</evidence>
<comment type="cofactor">
    <cofactor evidence="3">
        <name>Mn(2+)</name>
        <dbReference type="ChEBI" id="CHEBI:29035"/>
    </cofactor>
</comment>
<keyword evidence="11" id="KW-0378">Hydrolase</keyword>
<dbReference type="EMBL" id="JAWZYT010001380">
    <property type="protein sequence ID" value="KAK4312745.1"/>
    <property type="molecule type" value="Genomic_DNA"/>
</dbReference>
<dbReference type="InterPro" id="IPR005511">
    <property type="entry name" value="SMP-30"/>
</dbReference>
<evidence type="ECO:0000313" key="18">
    <source>
        <dbReference type="Proteomes" id="UP001292094"/>
    </source>
</evidence>
<keyword evidence="18" id="KW-1185">Reference proteome</keyword>
<feature type="active site" description="Proton donor/acceptor" evidence="14">
    <location>
        <position position="220"/>
    </location>
</feature>
<comment type="subcellular location">
    <subcellularLocation>
        <location evidence="5">Cytoplasm</location>
    </subcellularLocation>
</comment>
<proteinExistence type="inferred from homology"/>
<comment type="similarity">
    <text evidence="6">Belongs to the SMP-30/CGR1 family.</text>
</comment>
<protein>
    <recommendedName>
        <fullName evidence="8">Regucalcin</fullName>
        <ecNumber evidence="7">3.1.1.17</ecNumber>
    </recommendedName>
    <alternativeName>
        <fullName evidence="13">Gluconolactonase</fullName>
    </alternativeName>
</protein>
<dbReference type="AlphaFoldDB" id="A0AAE1PSV0"/>
<keyword evidence="10 15" id="KW-0479">Metal-binding</keyword>
<dbReference type="PRINTS" id="PR01790">
    <property type="entry name" value="SMP30FAMILY"/>
</dbReference>
<evidence type="ECO:0000256" key="9">
    <source>
        <dbReference type="ARBA" id="ARBA00022490"/>
    </source>
</evidence>
<dbReference type="GO" id="GO:0019853">
    <property type="term" value="P:L-ascorbic acid biosynthetic process"/>
    <property type="evidence" value="ECO:0007669"/>
    <property type="project" value="TreeGrafter"/>
</dbReference>
<evidence type="ECO:0000256" key="12">
    <source>
        <dbReference type="ARBA" id="ARBA00022837"/>
    </source>
</evidence>
<keyword evidence="9" id="KW-0963">Cytoplasm</keyword>
<evidence type="ECO:0000256" key="1">
    <source>
        <dbReference type="ARBA" id="ARBA00001589"/>
    </source>
</evidence>
<dbReference type="Proteomes" id="UP001292094">
    <property type="component" value="Unassembled WGS sequence"/>
</dbReference>
<dbReference type="InterPro" id="IPR013658">
    <property type="entry name" value="SGL"/>
</dbReference>
<dbReference type="GO" id="GO:0004341">
    <property type="term" value="F:gluconolactonase activity"/>
    <property type="evidence" value="ECO:0007669"/>
    <property type="project" value="UniProtKB-EC"/>
</dbReference>
<dbReference type="Pfam" id="PF08450">
    <property type="entry name" value="SGL"/>
    <property type="match status" value="1"/>
</dbReference>
<reference evidence="17" key="1">
    <citation type="submission" date="2023-11" db="EMBL/GenBank/DDBJ databases">
        <title>Genome assemblies of two species of porcelain crab, Petrolisthes cinctipes and Petrolisthes manimaculis (Anomura: Porcellanidae).</title>
        <authorList>
            <person name="Angst P."/>
        </authorList>
    </citation>
    <scope>NUCLEOTIDE SEQUENCE</scope>
    <source>
        <strain evidence="17">PB745_02</strain>
        <tissue evidence="17">Gill</tissue>
    </source>
</reference>
<evidence type="ECO:0000256" key="5">
    <source>
        <dbReference type="ARBA" id="ARBA00004496"/>
    </source>
</evidence>
<comment type="cofactor">
    <cofactor evidence="4">
        <name>Mg(2+)</name>
        <dbReference type="ChEBI" id="CHEBI:18420"/>
    </cofactor>
</comment>
<evidence type="ECO:0000256" key="15">
    <source>
        <dbReference type="PIRSR" id="PIRSR605511-2"/>
    </source>
</evidence>
<keyword evidence="15" id="KW-0862">Zinc</keyword>
<dbReference type="InterPro" id="IPR011042">
    <property type="entry name" value="6-blade_b-propeller_TolB-like"/>
</dbReference>
<dbReference type="PANTHER" id="PTHR10907:SF47">
    <property type="entry name" value="REGUCALCIN"/>
    <property type="match status" value="1"/>
</dbReference>
<accession>A0AAE1PSV0</accession>
<feature type="binding site" evidence="15">
    <location>
        <position position="220"/>
    </location>
    <ligand>
        <name>a divalent metal cation</name>
        <dbReference type="ChEBI" id="CHEBI:60240"/>
    </ligand>
</feature>
<dbReference type="GO" id="GO:0005737">
    <property type="term" value="C:cytoplasm"/>
    <property type="evidence" value="ECO:0007669"/>
    <property type="project" value="UniProtKB-SubCell"/>
</dbReference>
<feature type="binding site" evidence="15">
    <location>
        <position position="20"/>
    </location>
    <ligand>
        <name>a divalent metal cation</name>
        <dbReference type="ChEBI" id="CHEBI:60240"/>
    </ligand>
</feature>
<dbReference type="PANTHER" id="PTHR10907">
    <property type="entry name" value="REGUCALCIN"/>
    <property type="match status" value="1"/>
</dbReference>
<evidence type="ECO:0000256" key="6">
    <source>
        <dbReference type="ARBA" id="ARBA00008853"/>
    </source>
</evidence>
<organism evidence="17 18">
    <name type="scientific">Petrolisthes manimaculis</name>
    <dbReference type="NCBI Taxonomy" id="1843537"/>
    <lineage>
        <taxon>Eukaryota</taxon>
        <taxon>Metazoa</taxon>
        <taxon>Ecdysozoa</taxon>
        <taxon>Arthropoda</taxon>
        <taxon>Crustacea</taxon>
        <taxon>Multicrustacea</taxon>
        <taxon>Malacostraca</taxon>
        <taxon>Eumalacostraca</taxon>
        <taxon>Eucarida</taxon>
        <taxon>Decapoda</taxon>
        <taxon>Pleocyemata</taxon>
        <taxon>Anomura</taxon>
        <taxon>Galatheoidea</taxon>
        <taxon>Porcellanidae</taxon>
        <taxon>Petrolisthes</taxon>
    </lineage>
</organism>
<comment type="catalytic activity">
    <reaction evidence="1">
        <text>D-glucono-1,5-lactone + H2O = D-gluconate + H(+)</text>
        <dbReference type="Rhea" id="RHEA:10440"/>
        <dbReference type="ChEBI" id="CHEBI:15377"/>
        <dbReference type="ChEBI" id="CHEBI:15378"/>
        <dbReference type="ChEBI" id="CHEBI:16217"/>
        <dbReference type="ChEBI" id="CHEBI:18391"/>
        <dbReference type="EC" id="3.1.1.17"/>
    </reaction>
</comment>
<comment type="cofactor">
    <cofactor evidence="2">
        <name>Ca(2+)</name>
        <dbReference type="ChEBI" id="CHEBI:29108"/>
    </cofactor>
</comment>
<feature type="binding site" evidence="15">
    <location>
        <position position="167"/>
    </location>
    <ligand>
        <name>a divalent metal cation</name>
        <dbReference type="ChEBI" id="CHEBI:60240"/>
    </ligand>
</feature>
<evidence type="ECO:0000256" key="13">
    <source>
        <dbReference type="ARBA" id="ARBA00032464"/>
    </source>
</evidence>
<sequence>MTGMVVEVKQVSMPLLRLGEGPRWMEEQQALILVDCFAKQLRRHFVNTSRNQVLHIEDGGTAKMVNFVIPVEGEPELMVVGVGNKVCLVHWPPSDPDTHTTAPVTLHTFTDDHFNVAKCDPQGRLWAGTLSPTADNIKPVIPNAGGLYRFDHDLICTKWAKDVTISNGMTWSADRKHFYYVDSLAYCIYQFDYNDTEGTISKQRVLLDYEAAGLKDQAPDGMTTDVEGNLWVACFAGNQVICVDPSECRVVRRVALPVSQVTSVCWGGPDYSTLYVTSAQVQLSPEQLAASPTAGATFAVTGLGTKGFPPPNYKVDLKKLRDIIKK</sequence>
<evidence type="ECO:0000256" key="2">
    <source>
        <dbReference type="ARBA" id="ARBA00001913"/>
    </source>
</evidence>
<evidence type="ECO:0000259" key="16">
    <source>
        <dbReference type="Pfam" id="PF08450"/>
    </source>
</evidence>
<dbReference type="GO" id="GO:0005509">
    <property type="term" value="F:calcium ion binding"/>
    <property type="evidence" value="ECO:0007669"/>
    <property type="project" value="TreeGrafter"/>
</dbReference>
<evidence type="ECO:0000256" key="7">
    <source>
        <dbReference type="ARBA" id="ARBA00013227"/>
    </source>
</evidence>
<evidence type="ECO:0000256" key="3">
    <source>
        <dbReference type="ARBA" id="ARBA00001936"/>
    </source>
</evidence>
<feature type="domain" description="SMP-30/Gluconolactonase/LRE-like region" evidence="16">
    <location>
        <begin position="18"/>
        <end position="280"/>
    </location>
</feature>
<comment type="caution">
    <text evidence="17">The sequence shown here is derived from an EMBL/GenBank/DDBJ whole genome shotgun (WGS) entry which is preliminary data.</text>
</comment>
<name>A0AAE1PSV0_9EUCA</name>
<evidence type="ECO:0000256" key="14">
    <source>
        <dbReference type="PIRSR" id="PIRSR605511-1"/>
    </source>
</evidence>
<feature type="binding site" evidence="15">
    <location>
        <position position="115"/>
    </location>
    <ligand>
        <name>substrate</name>
    </ligand>
</feature>
<dbReference type="EC" id="3.1.1.17" evidence="7"/>
<dbReference type="FunFam" id="2.120.10.30:FF:000027">
    <property type="entry name" value="Regucalcin homologue"/>
    <property type="match status" value="1"/>
</dbReference>
<evidence type="ECO:0000256" key="4">
    <source>
        <dbReference type="ARBA" id="ARBA00001946"/>
    </source>
</evidence>
<dbReference type="Gene3D" id="2.120.10.30">
    <property type="entry name" value="TolB, C-terminal domain"/>
    <property type="match status" value="1"/>
</dbReference>
<gene>
    <name evidence="17" type="ORF">Pmani_015863</name>
</gene>
<comment type="cofactor">
    <cofactor evidence="15">
        <name>Zn(2+)</name>
        <dbReference type="ChEBI" id="CHEBI:29105"/>
    </cofactor>
    <text evidence="15">Binds 1 divalent metal cation per subunit.</text>
</comment>
<evidence type="ECO:0000256" key="8">
    <source>
        <dbReference type="ARBA" id="ARBA00016808"/>
    </source>
</evidence>